<dbReference type="Pfam" id="PF19578">
    <property type="entry name" value="DUF6090"/>
    <property type="match status" value="1"/>
</dbReference>
<reference evidence="2 3" key="1">
    <citation type="journal article" date="2018" name="J. Microbiol.">
        <title>Aestuariibaculum marinum sp. nov., a marine bacterium isolated from seawater in South Korea.</title>
        <authorList>
            <person name="Choi J."/>
            <person name="Lee D."/>
            <person name="Jang J.H."/>
            <person name="Cha S."/>
            <person name="Seo T."/>
        </authorList>
    </citation>
    <scope>NUCLEOTIDE SEQUENCE [LARGE SCALE GENOMIC DNA]</scope>
    <source>
        <strain evidence="2 3">IP7</strain>
    </source>
</reference>
<dbReference type="RefSeq" id="WP_188222025.1">
    <property type="nucleotide sequence ID" value="NZ_JACVXD010000001.1"/>
</dbReference>
<keyword evidence="1" id="KW-0472">Membrane</keyword>
<sequence>MIKFFRKIRQKLLTEHKFSKYLTYAFGEIILVVIGILIALQINNWNQKRIENNKEKLILAELIIDLEEQSRLLKDYVETESSFYQNGKDILTHFAKNQTFYDNDTIYAKLNSLASRRTFTPLNTTFQELISTGTIGILKDKPTKRKIIQYYKELERISSVIANNNVHIVDGIYQPEILKQTLFTLDEDDPVLENMNKLIFDRESLNSIRNTSKDLLSDANNTLHLFNLVEQRTIVAQTHVEIYKTIYLQTKDLLFDLNN</sequence>
<organism evidence="2 3">
    <name type="scientific">Aestuariibaculum marinum</name>
    <dbReference type="NCBI Taxonomy" id="2683592"/>
    <lineage>
        <taxon>Bacteria</taxon>
        <taxon>Pseudomonadati</taxon>
        <taxon>Bacteroidota</taxon>
        <taxon>Flavobacteriia</taxon>
        <taxon>Flavobacteriales</taxon>
        <taxon>Flavobacteriaceae</taxon>
    </lineage>
</organism>
<evidence type="ECO:0000313" key="3">
    <source>
        <dbReference type="Proteomes" id="UP000621516"/>
    </source>
</evidence>
<comment type="caution">
    <text evidence="2">The sequence shown here is derived from an EMBL/GenBank/DDBJ whole genome shotgun (WGS) entry which is preliminary data.</text>
</comment>
<gene>
    <name evidence="2" type="ORF">ICJ85_01650</name>
</gene>
<dbReference type="Proteomes" id="UP000621516">
    <property type="component" value="Unassembled WGS sequence"/>
</dbReference>
<name>A0A8J6PSK6_9FLAO</name>
<protein>
    <submittedName>
        <fullName evidence="2">Uncharacterized protein</fullName>
    </submittedName>
</protein>
<accession>A0A8J6PSK6</accession>
<feature type="transmembrane region" description="Helical" evidence="1">
    <location>
        <begin position="21"/>
        <end position="42"/>
    </location>
</feature>
<dbReference type="AlphaFoldDB" id="A0A8J6PSK6"/>
<evidence type="ECO:0000313" key="2">
    <source>
        <dbReference type="EMBL" id="MBD0822713.1"/>
    </source>
</evidence>
<keyword evidence="1" id="KW-0812">Transmembrane</keyword>
<keyword evidence="1" id="KW-1133">Transmembrane helix</keyword>
<dbReference type="InterPro" id="IPR045749">
    <property type="entry name" value="DUF6090"/>
</dbReference>
<proteinExistence type="predicted"/>
<evidence type="ECO:0000256" key="1">
    <source>
        <dbReference type="SAM" id="Phobius"/>
    </source>
</evidence>
<dbReference type="EMBL" id="JACVXD010000001">
    <property type="protein sequence ID" value="MBD0822713.1"/>
    <property type="molecule type" value="Genomic_DNA"/>
</dbReference>
<keyword evidence="3" id="KW-1185">Reference proteome</keyword>